<dbReference type="Proteomes" id="UP000464495">
    <property type="component" value="Chromosome"/>
</dbReference>
<name>A0A6P1T7P1_9RHOB</name>
<gene>
    <name evidence="2" type="ORF">GO499_07215</name>
</gene>
<sequence length="61" mass="6592">MEDVIFGVAFVAIVEGLVLALAPFRIGDILRKLDEIPLDTRRLIGLGVAAVGVSIVWFLRG</sequence>
<organism evidence="2 3">
    <name type="scientific">Algicella marina</name>
    <dbReference type="NCBI Taxonomy" id="2683284"/>
    <lineage>
        <taxon>Bacteria</taxon>
        <taxon>Pseudomonadati</taxon>
        <taxon>Pseudomonadota</taxon>
        <taxon>Alphaproteobacteria</taxon>
        <taxon>Rhodobacterales</taxon>
        <taxon>Paracoccaceae</taxon>
        <taxon>Algicella</taxon>
    </lineage>
</organism>
<dbReference type="AlphaFoldDB" id="A0A6P1T7P1"/>
<proteinExistence type="predicted"/>
<dbReference type="KEGG" id="amaq:GO499_07215"/>
<dbReference type="Pfam" id="PF09838">
    <property type="entry name" value="DUF2065"/>
    <property type="match status" value="1"/>
</dbReference>
<evidence type="ECO:0000313" key="3">
    <source>
        <dbReference type="Proteomes" id="UP000464495"/>
    </source>
</evidence>
<feature type="transmembrane region" description="Helical" evidence="1">
    <location>
        <begin position="43"/>
        <end position="59"/>
    </location>
</feature>
<accession>A0A6P1T7P1</accession>
<dbReference type="InterPro" id="IPR019201">
    <property type="entry name" value="DUF2065"/>
</dbReference>
<keyword evidence="1" id="KW-1133">Transmembrane helix</keyword>
<dbReference type="EMBL" id="CP046620">
    <property type="protein sequence ID" value="QHQ37319.1"/>
    <property type="molecule type" value="Genomic_DNA"/>
</dbReference>
<protein>
    <submittedName>
        <fullName evidence="2">DUF2065 family protein</fullName>
    </submittedName>
</protein>
<evidence type="ECO:0000256" key="1">
    <source>
        <dbReference type="SAM" id="Phobius"/>
    </source>
</evidence>
<feature type="transmembrane region" description="Helical" evidence="1">
    <location>
        <begin position="6"/>
        <end position="22"/>
    </location>
</feature>
<keyword evidence="3" id="KW-1185">Reference proteome</keyword>
<evidence type="ECO:0000313" key="2">
    <source>
        <dbReference type="EMBL" id="QHQ37319.1"/>
    </source>
</evidence>
<keyword evidence="1" id="KW-0472">Membrane</keyword>
<reference evidence="2 3" key="1">
    <citation type="submission" date="2019-12" db="EMBL/GenBank/DDBJ databases">
        <title>Complete genome sequence of Algicella marina strain 9Alg 56(T) isolated from the red alga Tichocarpus crinitus.</title>
        <authorList>
            <person name="Kim S.-G."/>
            <person name="Nedashkovskaya O.I."/>
        </authorList>
    </citation>
    <scope>NUCLEOTIDE SEQUENCE [LARGE SCALE GENOMIC DNA]</scope>
    <source>
        <strain evidence="2 3">9Alg 56</strain>
    </source>
</reference>
<keyword evidence="1" id="KW-0812">Transmembrane</keyword>